<dbReference type="GO" id="GO:0045552">
    <property type="term" value="F:dihydroflavanol 4-reductase activity"/>
    <property type="evidence" value="ECO:0007669"/>
    <property type="project" value="UniProtKB-EC"/>
</dbReference>
<gene>
    <name evidence="2" type="ORF">J2Z22_001410</name>
</gene>
<dbReference type="InterPro" id="IPR036291">
    <property type="entry name" value="NAD(P)-bd_dom_sf"/>
</dbReference>
<feature type="domain" description="NAD-dependent epimerase/dehydratase" evidence="1">
    <location>
        <begin position="4"/>
        <end position="227"/>
    </location>
</feature>
<reference evidence="2 3" key="1">
    <citation type="submission" date="2023-07" db="EMBL/GenBank/DDBJ databases">
        <title>Genomic Encyclopedia of Type Strains, Phase IV (KMG-IV): sequencing the most valuable type-strain genomes for metagenomic binning, comparative biology and taxonomic classification.</title>
        <authorList>
            <person name="Goeker M."/>
        </authorList>
    </citation>
    <scope>NUCLEOTIDE SEQUENCE [LARGE SCALE GENOMIC DNA]</scope>
    <source>
        <strain evidence="2 3">T98</strain>
    </source>
</reference>
<sequence length="374" mass="40937">MKAFVTGGTGLLGINLIRHLAAEGHEVRTLVRSKEKAEKLLGDIGAELIVGDMESVEAFAPSLHGCDTLFHTAAYFRETFAPGKHWPMLERINVTNTVRLFEQAERHGIGRIVHTSSNATIRKRKDGAPSDETDVASPDEALNDYGRSKIIGDQAIALFSERSKLPVVSMKPAWMIGPWDAAPTSGGKLVLDFMNRRLPGVIADSGIDVVDPRDVAEAMTMAVQTIQHTDSFILSACHVSQRELLQVLEEVTGIPAPTRQFSKGMLLAAAWAAERYAALTGKTLALSVNGVRSVTNKRRTSAAKAERMFGVKFRPLTETIRDTVDWYRNHSIIEQLDCPLCQNGHDMVGHLLCRELALSSAPIRCCSKYGPTGH</sequence>
<dbReference type="Gene3D" id="3.40.50.720">
    <property type="entry name" value="NAD(P)-binding Rossmann-like Domain"/>
    <property type="match status" value="1"/>
</dbReference>
<dbReference type="InterPro" id="IPR001509">
    <property type="entry name" value="Epimerase_deHydtase"/>
</dbReference>
<dbReference type="EMBL" id="JAUSUY010000004">
    <property type="protein sequence ID" value="MDT3425891.1"/>
    <property type="molecule type" value="Genomic_DNA"/>
</dbReference>
<dbReference type="Proteomes" id="UP001248709">
    <property type="component" value="Unassembled WGS sequence"/>
</dbReference>
<evidence type="ECO:0000259" key="1">
    <source>
        <dbReference type="Pfam" id="PF01370"/>
    </source>
</evidence>
<dbReference type="EC" id="1.1.1.219" evidence="2"/>
<dbReference type="InterPro" id="IPR051783">
    <property type="entry name" value="NAD(P)-dependent_oxidoreduct"/>
</dbReference>
<protein>
    <submittedName>
        <fullName evidence="2">Dihydroflavonol-4-reductase</fullName>
        <ecNumber evidence="2">1.1.1.219</ecNumber>
    </submittedName>
</protein>
<evidence type="ECO:0000313" key="2">
    <source>
        <dbReference type="EMBL" id="MDT3425891.1"/>
    </source>
</evidence>
<comment type="caution">
    <text evidence="2">The sequence shown here is derived from an EMBL/GenBank/DDBJ whole genome shotgun (WGS) entry which is preliminary data.</text>
</comment>
<dbReference type="PANTHER" id="PTHR48079">
    <property type="entry name" value="PROTEIN YEEZ"/>
    <property type="match status" value="1"/>
</dbReference>
<proteinExistence type="predicted"/>
<keyword evidence="3" id="KW-1185">Reference proteome</keyword>
<dbReference type="SUPFAM" id="SSF51735">
    <property type="entry name" value="NAD(P)-binding Rossmann-fold domains"/>
    <property type="match status" value="1"/>
</dbReference>
<dbReference type="PANTHER" id="PTHR48079:SF6">
    <property type="entry name" value="NAD(P)-BINDING DOMAIN-CONTAINING PROTEIN-RELATED"/>
    <property type="match status" value="1"/>
</dbReference>
<keyword evidence="2" id="KW-0560">Oxidoreductase</keyword>
<accession>A0ABU3H4Z3</accession>
<evidence type="ECO:0000313" key="3">
    <source>
        <dbReference type="Proteomes" id="UP001248709"/>
    </source>
</evidence>
<organism evidence="2 3">
    <name type="scientific">Paenibacillus forsythiae</name>
    <dbReference type="NCBI Taxonomy" id="365616"/>
    <lineage>
        <taxon>Bacteria</taxon>
        <taxon>Bacillati</taxon>
        <taxon>Bacillota</taxon>
        <taxon>Bacilli</taxon>
        <taxon>Bacillales</taxon>
        <taxon>Paenibacillaceae</taxon>
        <taxon>Paenibacillus</taxon>
    </lineage>
</organism>
<name>A0ABU3H4Z3_9BACL</name>
<dbReference type="Pfam" id="PF01370">
    <property type="entry name" value="Epimerase"/>
    <property type="match status" value="1"/>
</dbReference>